<evidence type="ECO:0000256" key="1">
    <source>
        <dbReference type="SAM" id="SignalP"/>
    </source>
</evidence>
<evidence type="ECO:0008006" key="4">
    <source>
        <dbReference type="Google" id="ProtNLM"/>
    </source>
</evidence>
<feature type="chain" id="PRO_5018228190" description="Type II secretion system protein GspC N-terminal domain-containing protein" evidence="1">
    <location>
        <begin position="24"/>
        <end position="164"/>
    </location>
</feature>
<gene>
    <name evidence="2" type="ORF">PIGHUM_01135</name>
</gene>
<dbReference type="AlphaFoldDB" id="A0A3P4B1Q8"/>
<organism evidence="2 3">
    <name type="scientific">Pigmentiphaga humi</name>
    <dbReference type="NCBI Taxonomy" id="2478468"/>
    <lineage>
        <taxon>Bacteria</taxon>
        <taxon>Pseudomonadati</taxon>
        <taxon>Pseudomonadota</taxon>
        <taxon>Betaproteobacteria</taxon>
        <taxon>Burkholderiales</taxon>
        <taxon>Alcaligenaceae</taxon>
        <taxon>Pigmentiphaga</taxon>
    </lineage>
</organism>
<keyword evidence="3" id="KW-1185">Reference proteome</keyword>
<sequence>MRMNDYMAPFVAAVALFAGHAAAAEPELDRVREMLRLDTERALVAERSRTPKPAPARAVAAAGDTLALASLYGTKGALTAVVVVNGQPRLYRQGREQARGASAGRQDYVLRRIDDGCVVLRKGAAERTACFDASAALPTPPARPVAAMAPGVHALQAPVPLPRP</sequence>
<name>A0A3P4B1Q8_9BURK</name>
<evidence type="ECO:0000313" key="2">
    <source>
        <dbReference type="EMBL" id="VCU69075.1"/>
    </source>
</evidence>
<keyword evidence="1" id="KW-0732">Signal</keyword>
<proteinExistence type="predicted"/>
<feature type="signal peptide" evidence="1">
    <location>
        <begin position="1"/>
        <end position="23"/>
    </location>
</feature>
<protein>
    <recommendedName>
        <fullName evidence="4">Type II secretion system protein GspC N-terminal domain-containing protein</fullName>
    </recommendedName>
</protein>
<dbReference type="EMBL" id="UWPJ01000010">
    <property type="protein sequence ID" value="VCU69075.1"/>
    <property type="molecule type" value="Genomic_DNA"/>
</dbReference>
<reference evidence="2 3" key="1">
    <citation type="submission" date="2018-10" db="EMBL/GenBank/DDBJ databases">
        <authorList>
            <person name="Criscuolo A."/>
        </authorList>
    </citation>
    <scope>NUCLEOTIDE SEQUENCE [LARGE SCALE GENOMIC DNA]</scope>
    <source>
        <strain evidence="2">DnA1</strain>
    </source>
</reference>
<evidence type="ECO:0000313" key="3">
    <source>
        <dbReference type="Proteomes" id="UP000277294"/>
    </source>
</evidence>
<accession>A0A3P4B1Q8</accession>
<dbReference type="Proteomes" id="UP000277294">
    <property type="component" value="Unassembled WGS sequence"/>
</dbReference>